<proteinExistence type="predicted"/>
<protein>
    <recommendedName>
        <fullName evidence="11">Endo-1,3-beta-glucanase btgC</fullName>
    </recommendedName>
    <alternativeName>
        <fullName evidence="10">Laminarinase btgC</fullName>
    </alternativeName>
</protein>
<dbReference type="InterPro" id="IPR050732">
    <property type="entry name" value="Beta-glucan_modifiers"/>
</dbReference>
<keyword evidence="6" id="KW-0119">Carbohydrate metabolism</keyword>
<dbReference type="Gene3D" id="3.20.20.80">
    <property type="entry name" value="Glycosidases"/>
    <property type="match status" value="1"/>
</dbReference>
<feature type="transmembrane region" description="Helical" evidence="12">
    <location>
        <begin position="475"/>
        <end position="496"/>
    </location>
</feature>
<feature type="transmembrane region" description="Helical" evidence="12">
    <location>
        <begin position="354"/>
        <end position="373"/>
    </location>
</feature>
<comment type="caution">
    <text evidence="13">The sequence shown here is derived from an EMBL/GenBank/DDBJ whole genome shotgun (WGS) entry which is preliminary data.</text>
</comment>
<dbReference type="AlphaFoldDB" id="A0A4Y9VSC6"/>
<dbReference type="GO" id="GO:0000272">
    <property type="term" value="P:polysaccharide catabolic process"/>
    <property type="evidence" value="ECO:0007669"/>
    <property type="project" value="UniProtKB-KW"/>
</dbReference>
<dbReference type="GO" id="GO:0005886">
    <property type="term" value="C:plasma membrane"/>
    <property type="evidence" value="ECO:0007669"/>
    <property type="project" value="UniProtKB-SubCell"/>
</dbReference>
<evidence type="ECO:0000256" key="5">
    <source>
        <dbReference type="ARBA" id="ARBA00023180"/>
    </source>
</evidence>
<keyword evidence="3" id="KW-0378">Hydrolase</keyword>
<keyword evidence="4 12" id="KW-0472">Membrane</keyword>
<feature type="transmembrane region" description="Helical" evidence="12">
    <location>
        <begin position="330"/>
        <end position="349"/>
    </location>
</feature>
<keyword evidence="14" id="KW-1185">Reference proteome</keyword>
<dbReference type="OrthoDB" id="9806824at2"/>
<evidence type="ECO:0000256" key="11">
    <source>
        <dbReference type="ARBA" id="ARBA00043078"/>
    </source>
</evidence>
<evidence type="ECO:0000256" key="1">
    <source>
        <dbReference type="ARBA" id="ARBA00004236"/>
    </source>
</evidence>
<evidence type="ECO:0000256" key="3">
    <source>
        <dbReference type="ARBA" id="ARBA00022801"/>
    </source>
</evidence>
<feature type="transmembrane region" description="Helical" evidence="12">
    <location>
        <begin position="13"/>
        <end position="33"/>
    </location>
</feature>
<accession>A0A4Y9VSC6</accession>
<organism evidence="13 14">
    <name type="scientific">Methylotenera oryzisoli</name>
    <dbReference type="NCBI Taxonomy" id="2080758"/>
    <lineage>
        <taxon>Bacteria</taxon>
        <taxon>Pseudomonadati</taxon>
        <taxon>Pseudomonadota</taxon>
        <taxon>Betaproteobacteria</taxon>
        <taxon>Nitrosomonadales</taxon>
        <taxon>Methylophilaceae</taxon>
        <taxon>Methylotenera</taxon>
    </lineage>
</organism>
<feature type="transmembrane region" description="Helical" evidence="12">
    <location>
        <begin position="451"/>
        <end position="468"/>
    </location>
</feature>
<feature type="transmembrane region" description="Helical" evidence="12">
    <location>
        <begin position="418"/>
        <end position="439"/>
    </location>
</feature>
<sequence>MQISPVKALSTKLLWRFCIFNIALLLGLIFWLWQASQPVNLIQPQLPNDGKLQCVSYSPYYHPGQTPLNPNSFIQPAQIDHDLAALSKRFNCVRIYSVSQGLSYVPEAASKLGIQVYLGAWIGWVAANNDKELDLAISVANKYPKTVKALIVGNEVLLRGEQSEAAMQAYLEKAQRSTLVPVTYADVWEFWRKHPKLEANVDFVTVHILPYWEDDPQAITEATQHVVNVMSLLAETFKKPILIGETGWPSVGRQRQASEPSLINQASYLRGFLQLAHDHAWQYNLIEAIDQPWKRDLEGTVGGYWGIFDTELTPKFAFTGDIQPRHDIKAIGLSGALGFALFLGLAFLFKARQVYMKLGLCAAGIVFGISVWLQTQYLISACRNITEWLTLSGLAFVGWLLVVGLIWRICQPSKHHALVLKTGVFILSVAAISATVLLIVDGRYRDFPISLYVLPILLLSFSSVFLEVDVKPKRWLGYVLSSVLMAAALYCVYLEIENISTYYWLGLCGLLIAALWPKSQASIRSSL</sequence>
<evidence type="ECO:0000256" key="8">
    <source>
        <dbReference type="ARBA" id="ARBA00023326"/>
    </source>
</evidence>
<dbReference type="SUPFAM" id="SSF51445">
    <property type="entry name" value="(Trans)glycosidases"/>
    <property type="match status" value="1"/>
</dbReference>
<feature type="transmembrane region" description="Helical" evidence="12">
    <location>
        <begin position="502"/>
        <end position="517"/>
    </location>
</feature>
<dbReference type="GO" id="GO:0071555">
    <property type="term" value="P:cell wall organization"/>
    <property type="evidence" value="ECO:0007669"/>
    <property type="project" value="UniProtKB-KW"/>
</dbReference>
<dbReference type="PANTHER" id="PTHR16631:SF17">
    <property type="entry name" value="GLUCAN ENDO-1,3-BETA-GLUCOSIDASE BTGC"/>
    <property type="match status" value="1"/>
</dbReference>
<dbReference type="InterPro" id="IPR017853">
    <property type="entry name" value="GH"/>
</dbReference>
<keyword evidence="2" id="KW-1003">Cell membrane</keyword>
<evidence type="ECO:0000256" key="12">
    <source>
        <dbReference type="SAM" id="Phobius"/>
    </source>
</evidence>
<keyword evidence="12" id="KW-1133">Transmembrane helix</keyword>
<evidence type="ECO:0000256" key="10">
    <source>
        <dbReference type="ARBA" id="ARBA00042373"/>
    </source>
</evidence>
<evidence type="ECO:0000256" key="6">
    <source>
        <dbReference type="ARBA" id="ARBA00023277"/>
    </source>
</evidence>
<evidence type="ECO:0000256" key="7">
    <source>
        <dbReference type="ARBA" id="ARBA00023316"/>
    </source>
</evidence>
<gene>
    <name evidence="13" type="ORF">C3Y98_04780</name>
</gene>
<keyword evidence="12" id="KW-0812">Transmembrane</keyword>
<dbReference type="EMBL" id="PQVH01000008">
    <property type="protein sequence ID" value="TFW71423.1"/>
    <property type="molecule type" value="Genomic_DNA"/>
</dbReference>
<keyword evidence="7" id="KW-0961">Cell wall biogenesis/degradation</keyword>
<feature type="transmembrane region" description="Helical" evidence="12">
    <location>
        <begin position="385"/>
        <end position="406"/>
    </location>
</feature>
<keyword evidence="8" id="KW-0624">Polysaccharide degradation</keyword>
<name>A0A4Y9VSC6_9PROT</name>
<evidence type="ECO:0000256" key="9">
    <source>
        <dbReference type="ARBA" id="ARBA00037649"/>
    </source>
</evidence>
<comment type="function">
    <text evidence="9">Glucanases play a role in cell expansion during growth, in cell-cell fusion during mating, and in spore release during sporulation. This enzyme may be involved in beta-glucan degradation. Active on laminarin and lichenan.</text>
</comment>
<dbReference type="RefSeq" id="WP_135276970.1">
    <property type="nucleotide sequence ID" value="NZ_PQVH01000008.1"/>
</dbReference>
<comment type="subcellular location">
    <subcellularLocation>
        <location evidence="1">Cell membrane</location>
    </subcellularLocation>
</comment>
<evidence type="ECO:0000256" key="2">
    <source>
        <dbReference type="ARBA" id="ARBA00022475"/>
    </source>
</evidence>
<evidence type="ECO:0000313" key="13">
    <source>
        <dbReference type="EMBL" id="TFW71423.1"/>
    </source>
</evidence>
<evidence type="ECO:0000256" key="4">
    <source>
        <dbReference type="ARBA" id="ARBA00023136"/>
    </source>
</evidence>
<evidence type="ECO:0000313" key="14">
    <source>
        <dbReference type="Proteomes" id="UP000297706"/>
    </source>
</evidence>
<dbReference type="PANTHER" id="PTHR16631">
    <property type="entry name" value="GLUCAN 1,3-BETA-GLUCOSIDASE"/>
    <property type="match status" value="1"/>
</dbReference>
<reference evidence="13 14" key="1">
    <citation type="submission" date="2018-02" db="EMBL/GenBank/DDBJ databases">
        <title>A novel lanthanide dependent methylotroph, Methylotenera sp. La3113.</title>
        <authorList>
            <person name="Lv H."/>
            <person name="Tani A."/>
        </authorList>
    </citation>
    <scope>NUCLEOTIDE SEQUENCE [LARGE SCALE GENOMIC DNA]</scope>
    <source>
        <strain evidence="13 14">La3113</strain>
    </source>
</reference>
<keyword evidence="5" id="KW-0325">Glycoprotein</keyword>
<dbReference type="Proteomes" id="UP000297706">
    <property type="component" value="Unassembled WGS sequence"/>
</dbReference>
<dbReference type="GO" id="GO:0016787">
    <property type="term" value="F:hydrolase activity"/>
    <property type="evidence" value="ECO:0007669"/>
    <property type="project" value="UniProtKB-KW"/>
</dbReference>